<accession>F2IFN7</accession>
<keyword evidence="1" id="KW-0812">Transmembrane</keyword>
<dbReference type="OrthoDB" id="9553672at2"/>
<evidence type="ECO:0000313" key="2">
    <source>
        <dbReference type="EMBL" id="AEA42495.1"/>
    </source>
</evidence>
<feature type="transmembrane region" description="Helical" evidence="1">
    <location>
        <begin position="28"/>
        <end position="49"/>
    </location>
</feature>
<keyword evidence="1" id="KW-1133">Transmembrane helix</keyword>
<protein>
    <submittedName>
        <fullName evidence="2">Uncharacterized protein</fullName>
    </submittedName>
</protein>
<feature type="transmembrane region" description="Helical" evidence="1">
    <location>
        <begin position="127"/>
        <end position="157"/>
    </location>
</feature>
<dbReference type="AlphaFoldDB" id="F2IFN7"/>
<reference evidence="2 3" key="1">
    <citation type="journal article" date="2011" name="Stand. Genomic Sci.">
        <title>Complete genome sequence of the gliding freshwater bacterium Fluviicola taffensis type strain (RW262).</title>
        <authorList>
            <person name="Woyke T."/>
            <person name="Chertkov O."/>
            <person name="Lapidus A."/>
            <person name="Nolan M."/>
            <person name="Lucas S."/>
            <person name="Del Rio T.G."/>
            <person name="Tice H."/>
            <person name="Cheng J.F."/>
            <person name="Tapia R."/>
            <person name="Han C."/>
            <person name="Goodwin L."/>
            <person name="Pitluck S."/>
            <person name="Liolios K."/>
            <person name="Pagani I."/>
            <person name="Ivanova N."/>
            <person name="Huntemann M."/>
            <person name="Mavromatis K."/>
            <person name="Mikhailova N."/>
            <person name="Pati A."/>
            <person name="Chen A."/>
            <person name="Palaniappan K."/>
            <person name="Land M."/>
            <person name="Hauser L."/>
            <person name="Brambilla E.M."/>
            <person name="Rohde M."/>
            <person name="Mwirichia R."/>
            <person name="Sikorski J."/>
            <person name="Tindall B.J."/>
            <person name="Goker M."/>
            <person name="Bristow J."/>
            <person name="Eisen J.A."/>
            <person name="Markowitz V."/>
            <person name="Hugenholtz P."/>
            <person name="Klenk H.P."/>
            <person name="Kyrpides N.C."/>
        </authorList>
    </citation>
    <scope>NUCLEOTIDE SEQUENCE [LARGE SCALE GENOMIC DNA]</scope>
    <source>
        <strain evidence="3">DSM 16823 / RW262 / RW262</strain>
    </source>
</reference>
<dbReference type="RefSeq" id="WP_013685269.1">
    <property type="nucleotide sequence ID" value="NC_015321.1"/>
</dbReference>
<gene>
    <name evidence="2" type="ordered locus">Fluta_0490</name>
</gene>
<keyword evidence="3" id="KW-1185">Reference proteome</keyword>
<feature type="transmembrane region" description="Helical" evidence="1">
    <location>
        <begin position="169"/>
        <end position="192"/>
    </location>
</feature>
<dbReference type="KEGG" id="fte:Fluta_0490"/>
<reference evidence="3" key="2">
    <citation type="submission" date="2011-02" db="EMBL/GenBank/DDBJ databases">
        <title>The complete genome of Fluviicola taffensis DSM 16823.</title>
        <authorList>
            <consortium name="US DOE Joint Genome Institute (JGI-PGF)"/>
            <person name="Lucas S."/>
            <person name="Copeland A."/>
            <person name="Lapidus A."/>
            <person name="Bruce D."/>
            <person name="Goodwin L."/>
            <person name="Pitluck S."/>
            <person name="Kyrpides N."/>
            <person name="Mavromatis K."/>
            <person name="Ivanova N."/>
            <person name="Mikhailova N."/>
            <person name="Pagani I."/>
            <person name="Chertkov O."/>
            <person name="Detter J.C."/>
            <person name="Han C."/>
            <person name="Tapia R."/>
            <person name="Land M."/>
            <person name="Hauser L."/>
            <person name="Markowitz V."/>
            <person name="Cheng J.-F."/>
            <person name="Hugenholtz P."/>
            <person name="Woyke T."/>
            <person name="Wu D."/>
            <person name="Tindall B."/>
            <person name="Pomrenke H.G."/>
            <person name="Brambilla E."/>
            <person name="Klenk H.-P."/>
            <person name="Eisen J.A."/>
        </authorList>
    </citation>
    <scope>NUCLEOTIDE SEQUENCE [LARGE SCALE GENOMIC DNA]</scope>
    <source>
        <strain evidence="3">DSM 16823 / RW262 / RW262</strain>
    </source>
</reference>
<sequence precursor="true">MTSERIVLLSILTACIYATTIFAESGVFLLPFGLFKPALFLIASILVIVNKRFGWQEIMLLLATFSLALSSHVLIQIVVPHHTLMVRKDGIETFTTFALLAFTLLFFVWQVLIAWKDRTQFRWLQIINGLVMLACLWMNLHLWIIVPTIMWLLSVFLSRNENSLHKSFAGLYGFFIISCWVSGVFFGADAILQNL</sequence>
<keyword evidence="1" id="KW-0472">Membrane</keyword>
<feature type="transmembrane region" description="Helical" evidence="1">
    <location>
        <begin position="94"/>
        <end position="115"/>
    </location>
</feature>
<name>F2IFN7_FLUTR</name>
<evidence type="ECO:0000313" key="3">
    <source>
        <dbReference type="Proteomes" id="UP000007463"/>
    </source>
</evidence>
<feature type="transmembrane region" description="Helical" evidence="1">
    <location>
        <begin position="58"/>
        <end position="79"/>
    </location>
</feature>
<dbReference type="Proteomes" id="UP000007463">
    <property type="component" value="Chromosome"/>
</dbReference>
<proteinExistence type="predicted"/>
<dbReference type="STRING" id="755732.Fluta_0490"/>
<organism evidence="2 3">
    <name type="scientific">Fluviicola taffensis (strain DSM 16823 / NCIMB 13979 / RW262)</name>
    <dbReference type="NCBI Taxonomy" id="755732"/>
    <lineage>
        <taxon>Bacteria</taxon>
        <taxon>Pseudomonadati</taxon>
        <taxon>Bacteroidota</taxon>
        <taxon>Flavobacteriia</taxon>
        <taxon>Flavobacteriales</taxon>
        <taxon>Crocinitomicaceae</taxon>
        <taxon>Fluviicola</taxon>
    </lineage>
</organism>
<dbReference type="HOGENOM" id="CLU_1394535_0_0_10"/>
<dbReference type="EMBL" id="CP002542">
    <property type="protein sequence ID" value="AEA42495.1"/>
    <property type="molecule type" value="Genomic_DNA"/>
</dbReference>
<evidence type="ECO:0000256" key="1">
    <source>
        <dbReference type="SAM" id="Phobius"/>
    </source>
</evidence>